<feature type="compositionally biased region" description="Basic and acidic residues" evidence="7">
    <location>
        <begin position="100"/>
        <end position="114"/>
    </location>
</feature>
<comment type="similarity">
    <text evidence="1 6">Belongs to the WD repeat DDB2/WDR76 family.</text>
</comment>
<dbReference type="GO" id="GO:2000001">
    <property type="term" value="P:regulation of DNA damage checkpoint"/>
    <property type="evidence" value="ECO:0007669"/>
    <property type="project" value="TreeGrafter"/>
</dbReference>
<evidence type="ECO:0000256" key="6">
    <source>
        <dbReference type="RuleBase" id="RU365004"/>
    </source>
</evidence>
<dbReference type="Proteomes" id="UP000310189">
    <property type="component" value="Unassembled WGS sequence"/>
</dbReference>
<dbReference type="OrthoDB" id="9890280at2759"/>
<accession>A0A4T0FSD1</accession>
<feature type="compositionally biased region" description="Basic and acidic residues" evidence="7">
    <location>
        <begin position="146"/>
        <end position="168"/>
    </location>
</feature>
<feature type="region of interest" description="Disordered" evidence="7">
    <location>
        <begin position="100"/>
        <end position="177"/>
    </location>
</feature>
<name>A0A4T0FSD1_9BASI</name>
<evidence type="ECO:0000256" key="7">
    <source>
        <dbReference type="SAM" id="MobiDB-lite"/>
    </source>
</evidence>
<evidence type="ECO:0000256" key="1">
    <source>
        <dbReference type="ARBA" id="ARBA00005434"/>
    </source>
</evidence>
<dbReference type="EMBL" id="SPNW01000011">
    <property type="protein sequence ID" value="TIA91602.1"/>
    <property type="molecule type" value="Genomic_DNA"/>
</dbReference>
<dbReference type="GO" id="GO:0003677">
    <property type="term" value="F:DNA binding"/>
    <property type="evidence" value="ECO:0007669"/>
    <property type="project" value="UniProtKB-UniRule"/>
</dbReference>
<feature type="compositionally biased region" description="Acidic residues" evidence="7">
    <location>
        <begin position="220"/>
        <end position="250"/>
    </location>
</feature>
<dbReference type="PANTHER" id="PTHR14773:SF0">
    <property type="entry name" value="WD REPEAT-CONTAINING PROTEIN 76"/>
    <property type="match status" value="1"/>
</dbReference>
<proteinExistence type="inferred from homology"/>
<dbReference type="SMART" id="SM00320">
    <property type="entry name" value="WD40"/>
    <property type="match status" value="3"/>
</dbReference>
<comment type="caution">
    <text evidence="8">The sequence shown here is derived from an EMBL/GenBank/DDBJ whole genome shotgun (WGS) entry which is preliminary data.</text>
</comment>
<dbReference type="InterPro" id="IPR050853">
    <property type="entry name" value="WD_repeat_DNA-damage-binding"/>
</dbReference>
<keyword evidence="3 5" id="KW-0853">WD repeat</keyword>
<protein>
    <recommendedName>
        <fullName evidence="2 6">DNA damage-binding protein CMR1</fullName>
    </recommendedName>
</protein>
<reference evidence="8 9" key="1">
    <citation type="submission" date="2019-03" db="EMBL/GenBank/DDBJ databases">
        <title>Sequencing 23 genomes of Wallemia ichthyophaga.</title>
        <authorList>
            <person name="Gostincar C."/>
        </authorList>
    </citation>
    <scope>NUCLEOTIDE SEQUENCE [LARGE SCALE GENOMIC DNA]</scope>
    <source>
        <strain evidence="8 9">EXF-5753</strain>
    </source>
</reference>
<comment type="function">
    <text evidence="6">DNA-binding protein that binds to both single- and double-stranded DNA. Binds preferentially to UV-damaged DNA. May be involved in DNA-metabolic processes.</text>
</comment>
<feature type="compositionally biased region" description="Basic and acidic residues" evidence="7">
    <location>
        <begin position="196"/>
        <end position="219"/>
    </location>
</feature>
<keyword evidence="4" id="KW-0677">Repeat</keyword>
<feature type="region of interest" description="Disordered" evidence="7">
    <location>
        <begin position="196"/>
        <end position="252"/>
    </location>
</feature>
<evidence type="ECO:0000313" key="8">
    <source>
        <dbReference type="EMBL" id="TIA91602.1"/>
    </source>
</evidence>
<keyword evidence="6" id="KW-0238">DNA-binding</keyword>
<dbReference type="Pfam" id="PF00400">
    <property type="entry name" value="WD40"/>
    <property type="match status" value="1"/>
</dbReference>
<dbReference type="GO" id="GO:0005634">
    <property type="term" value="C:nucleus"/>
    <property type="evidence" value="ECO:0007669"/>
    <property type="project" value="TreeGrafter"/>
</dbReference>
<sequence>MADDSFASLIPLIAQTTEELGSGNSQAASKAAKELKIKMDECHARVNSIDGSNLTKDDQLRLLEELARIREQKFERQRLKNIEENNRLLEELGLGEASKEVFGKRGRDSEDNAGTKKPPAKKRVKKETDASADPPRRSSRRVPTTEQDRKENREQLERELEQEAQRKEDKRRREHETRLRDMSLLELLKRDPVEYIHSRDSGEDGGGRDKAATVKKEAVDKEDDVSDEQAQDEEDEDEEDESNEQNDEDAAASLSSFLASREAVARPSHALAKAQAPTPATDNFRRRAQEMRFRAIHKVTAQRIHSMQYHADKETELIFAGDKYGQLGILRWNRESASETAQTWRMQPHINGCAISCIRFDVTDSRKAFTGSYDCTARRLDFETGISAQVFRCNDGYEHESLRLITHLDTPSQTPSLLHIADNGGGLSLKDVRESDNTRGVRYVLSKNKLGSVSINPANQHEVCVASNDHAVRIFDLRMTKQYADTLKPVVEDANDLPFYDCRQDTKKAGLLAEQPHKKAVTSAYYSPDGSHILSTSFDNTVKLFDSSLNPIHSVRHNNETGRWLSVFRMQWINPAPGSDIPLSFITPSMKRSLEVWSMDDPSTPCAEIADGDNVTAVPAVVCAKPDTQLADLSIAGGNGSGKVVLYM</sequence>
<dbReference type="PROSITE" id="PS50082">
    <property type="entry name" value="WD_REPEATS_2"/>
    <property type="match status" value="1"/>
</dbReference>
<organism evidence="8 9">
    <name type="scientific">Wallemia hederae</name>
    <dbReference type="NCBI Taxonomy" id="1540922"/>
    <lineage>
        <taxon>Eukaryota</taxon>
        <taxon>Fungi</taxon>
        <taxon>Dikarya</taxon>
        <taxon>Basidiomycota</taxon>
        <taxon>Wallemiomycotina</taxon>
        <taxon>Wallemiomycetes</taxon>
        <taxon>Wallemiales</taxon>
        <taxon>Wallemiaceae</taxon>
        <taxon>Wallemia</taxon>
    </lineage>
</organism>
<evidence type="ECO:0000256" key="3">
    <source>
        <dbReference type="ARBA" id="ARBA00022574"/>
    </source>
</evidence>
<dbReference type="GO" id="GO:0006974">
    <property type="term" value="P:DNA damage response"/>
    <property type="evidence" value="ECO:0007669"/>
    <property type="project" value="UniProtKB-KW"/>
</dbReference>
<evidence type="ECO:0000256" key="5">
    <source>
        <dbReference type="PROSITE-ProRule" id="PRU00221"/>
    </source>
</evidence>
<dbReference type="InterPro" id="IPR036322">
    <property type="entry name" value="WD40_repeat_dom_sf"/>
</dbReference>
<dbReference type="InterPro" id="IPR001680">
    <property type="entry name" value="WD40_rpt"/>
</dbReference>
<feature type="repeat" description="WD" evidence="5">
    <location>
        <begin position="514"/>
        <end position="546"/>
    </location>
</feature>
<dbReference type="AlphaFoldDB" id="A0A4T0FSD1"/>
<gene>
    <name evidence="8" type="ORF">E3P99_01015</name>
</gene>
<dbReference type="PANTHER" id="PTHR14773">
    <property type="entry name" value="WD REPEAT-CONTAINING PROTEIN 76"/>
    <property type="match status" value="1"/>
</dbReference>
<keyword evidence="6" id="KW-0227">DNA damage</keyword>
<dbReference type="InterPro" id="IPR015943">
    <property type="entry name" value="WD40/YVTN_repeat-like_dom_sf"/>
</dbReference>
<evidence type="ECO:0000313" key="9">
    <source>
        <dbReference type="Proteomes" id="UP000310189"/>
    </source>
</evidence>
<evidence type="ECO:0000256" key="2">
    <source>
        <dbReference type="ARBA" id="ARBA00021132"/>
    </source>
</evidence>
<dbReference type="Gene3D" id="2.130.10.10">
    <property type="entry name" value="YVTN repeat-like/Quinoprotein amine dehydrogenase"/>
    <property type="match status" value="1"/>
</dbReference>
<evidence type="ECO:0000256" key="4">
    <source>
        <dbReference type="ARBA" id="ARBA00022737"/>
    </source>
</evidence>
<keyword evidence="9" id="KW-1185">Reference proteome</keyword>
<dbReference type="PROSITE" id="PS50294">
    <property type="entry name" value="WD_REPEATS_REGION"/>
    <property type="match status" value="1"/>
</dbReference>
<dbReference type="SUPFAM" id="SSF50978">
    <property type="entry name" value="WD40 repeat-like"/>
    <property type="match status" value="1"/>
</dbReference>